<proteinExistence type="predicted"/>
<name>A0A2S9QHS8_9HYPH</name>
<dbReference type="AlphaFoldDB" id="A0A2S9QHS8"/>
<organism evidence="1 2">
    <name type="scientific">Labrys okinawensis</name>
    <dbReference type="NCBI Taxonomy" id="346911"/>
    <lineage>
        <taxon>Bacteria</taxon>
        <taxon>Pseudomonadati</taxon>
        <taxon>Pseudomonadota</taxon>
        <taxon>Alphaproteobacteria</taxon>
        <taxon>Hyphomicrobiales</taxon>
        <taxon>Xanthobacteraceae</taxon>
        <taxon>Labrys</taxon>
    </lineage>
</organism>
<gene>
    <name evidence="1" type="ORF">C5L14_06390</name>
</gene>
<dbReference type="Proteomes" id="UP000237682">
    <property type="component" value="Unassembled WGS sequence"/>
</dbReference>
<accession>A0A2S9QHS8</accession>
<reference evidence="1 2" key="1">
    <citation type="submission" date="2018-02" db="EMBL/GenBank/DDBJ databases">
        <title>Whole genome sequencing of endophytic bacterium.</title>
        <authorList>
            <person name="Eedara R."/>
            <person name="Podile A.R."/>
        </authorList>
    </citation>
    <scope>NUCLEOTIDE SEQUENCE [LARGE SCALE GENOMIC DNA]</scope>
    <source>
        <strain evidence="1 2">RP1T</strain>
    </source>
</reference>
<comment type="caution">
    <text evidence="1">The sequence shown here is derived from an EMBL/GenBank/DDBJ whole genome shotgun (WGS) entry which is preliminary data.</text>
</comment>
<keyword evidence="2" id="KW-1185">Reference proteome</keyword>
<protein>
    <submittedName>
        <fullName evidence="1">Uncharacterized protein</fullName>
    </submittedName>
</protein>
<evidence type="ECO:0000313" key="1">
    <source>
        <dbReference type="EMBL" id="PRH88840.1"/>
    </source>
</evidence>
<dbReference type="EMBL" id="PUEJ01000002">
    <property type="protein sequence ID" value="PRH88840.1"/>
    <property type="molecule type" value="Genomic_DNA"/>
</dbReference>
<evidence type="ECO:0000313" key="2">
    <source>
        <dbReference type="Proteomes" id="UP000237682"/>
    </source>
</evidence>
<sequence>MTEAPFAMSAERSAALAAAYGAAMEAWPAPERSAGRAFALTPQGRLILARAGRLDLALRSIEGHGCIRLQPAGRGDAAASVLQGRAAAGLPQRLAAPVRRSRSDKLEALLSGSGSHA</sequence>